<keyword evidence="2" id="KW-0238">DNA-binding</keyword>
<gene>
    <name evidence="5" type="ORF">QE408_003896</name>
</gene>
<dbReference type="CDD" id="cd00090">
    <property type="entry name" value="HTH_ARSR"/>
    <property type="match status" value="1"/>
</dbReference>
<evidence type="ECO:0000259" key="4">
    <source>
        <dbReference type="PROSITE" id="PS50987"/>
    </source>
</evidence>
<dbReference type="PRINTS" id="PR00778">
    <property type="entry name" value="HTHARSR"/>
</dbReference>
<name>A0ABU0UPR5_9HYPH</name>
<evidence type="ECO:0000313" key="6">
    <source>
        <dbReference type="Proteomes" id="UP001224781"/>
    </source>
</evidence>
<evidence type="ECO:0000256" key="3">
    <source>
        <dbReference type="ARBA" id="ARBA00023163"/>
    </source>
</evidence>
<dbReference type="Gene3D" id="1.10.10.10">
    <property type="entry name" value="Winged helix-like DNA-binding domain superfamily/Winged helix DNA-binding domain"/>
    <property type="match status" value="1"/>
</dbReference>
<comment type="caution">
    <text evidence="5">The sequence shown here is derived from an EMBL/GenBank/DDBJ whole genome shotgun (WGS) entry which is preliminary data.</text>
</comment>
<accession>A0ABU0UPR5</accession>
<keyword evidence="6" id="KW-1185">Reference proteome</keyword>
<sequence>MDTNLAITALSALAQPTRLETFRLLVKAEPDGVAAGELARLVDVPQNTMSAHLGILQRAGIVKSDRQSRSIIYRADLDGFRALTLFLLKDCCNGNAALCAPLIADLTPCCVPEGATSCPN</sequence>
<dbReference type="RefSeq" id="WP_306933939.1">
    <property type="nucleotide sequence ID" value="NZ_JAUTBL010000002.1"/>
</dbReference>
<dbReference type="SUPFAM" id="SSF46785">
    <property type="entry name" value="Winged helix' DNA-binding domain"/>
    <property type="match status" value="1"/>
</dbReference>
<dbReference type="InterPro" id="IPR036390">
    <property type="entry name" value="WH_DNA-bd_sf"/>
</dbReference>
<dbReference type="InterPro" id="IPR001845">
    <property type="entry name" value="HTH_ArsR_DNA-bd_dom"/>
</dbReference>
<dbReference type="InterPro" id="IPR036388">
    <property type="entry name" value="WH-like_DNA-bd_sf"/>
</dbReference>
<dbReference type="PANTHER" id="PTHR43132">
    <property type="entry name" value="ARSENICAL RESISTANCE OPERON REPRESSOR ARSR-RELATED"/>
    <property type="match status" value="1"/>
</dbReference>
<keyword evidence="1" id="KW-0805">Transcription regulation</keyword>
<dbReference type="Proteomes" id="UP001224781">
    <property type="component" value="Unassembled WGS sequence"/>
</dbReference>
<dbReference type="NCBIfam" id="NF033788">
    <property type="entry name" value="HTH_metalloreg"/>
    <property type="match status" value="1"/>
</dbReference>
<dbReference type="SMART" id="SM00418">
    <property type="entry name" value="HTH_ARSR"/>
    <property type="match status" value="1"/>
</dbReference>
<dbReference type="PANTHER" id="PTHR43132:SF2">
    <property type="entry name" value="ARSENICAL RESISTANCE OPERON REPRESSOR ARSR-RELATED"/>
    <property type="match status" value="1"/>
</dbReference>
<dbReference type="InterPro" id="IPR051011">
    <property type="entry name" value="Metal_resp_trans_reg"/>
</dbReference>
<dbReference type="EMBL" id="JAUTBL010000002">
    <property type="protein sequence ID" value="MDQ1186753.1"/>
    <property type="molecule type" value="Genomic_DNA"/>
</dbReference>
<evidence type="ECO:0000256" key="1">
    <source>
        <dbReference type="ARBA" id="ARBA00023015"/>
    </source>
</evidence>
<reference evidence="5 6" key="1">
    <citation type="submission" date="2023-07" db="EMBL/GenBank/DDBJ databases">
        <title>Functional and genomic diversity of the sorghum phyllosphere microbiome.</title>
        <authorList>
            <person name="Shade A."/>
        </authorList>
    </citation>
    <scope>NUCLEOTIDE SEQUENCE [LARGE SCALE GENOMIC DNA]</scope>
    <source>
        <strain evidence="5 6">SORGH_AS_1126</strain>
    </source>
</reference>
<evidence type="ECO:0000313" key="5">
    <source>
        <dbReference type="EMBL" id="MDQ1186753.1"/>
    </source>
</evidence>
<dbReference type="PROSITE" id="PS50987">
    <property type="entry name" value="HTH_ARSR_2"/>
    <property type="match status" value="1"/>
</dbReference>
<feature type="domain" description="HTH arsR-type" evidence="4">
    <location>
        <begin position="1"/>
        <end position="95"/>
    </location>
</feature>
<organism evidence="5 6">
    <name type="scientific">Agrobacterium larrymoorei</name>
    <dbReference type="NCBI Taxonomy" id="160699"/>
    <lineage>
        <taxon>Bacteria</taxon>
        <taxon>Pseudomonadati</taxon>
        <taxon>Pseudomonadota</taxon>
        <taxon>Alphaproteobacteria</taxon>
        <taxon>Hyphomicrobiales</taxon>
        <taxon>Rhizobiaceae</taxon>
        <taxon>Rhizobium/Agrobacterium group</taxon>
        <taxon>Agrobacterium</taxon>
    </lineage>
</organism>
<protein>
    <submittedName>
        <fullName evidence="5">ArsR family transcriptional regulator</fullName>
    </submittedName>
</protein>
<proteinExistence type="predicted"/>
<dbReference type="InterPro" id="IPR011991">
    <property type="entry name" value="ArsR-like_HTH"/>
</dbReference>
<evidence type="ECO:0000256" key="2">
    <source>
        <dbReference type="ARBA" id="ARBA00023125"/>
    </source>
</evidence>
<keyword evidence="3" id="KW-0804">Transcription</keyword>
<dbReference type="Pfam" id="PF12840">
    <property type="entry name" value="HTH_20"/>
    <property type="match status" value="1"/>
</dbReference>